<reference evidence="1" key="1">
    <citation type="submission" date="2013-07" db="EMBL/GenBank/DDBJ databases">
        <authorList>
            <person name="McIlroy S."/>
        </authorList>
    </citation>
    <scope>NUCLEOTIDE SEQUENCE [LARGE SCALE GENOMIC DNA]</scope>
    <source>
        <strain evidence="1">Run_A_D11</strain>
    </source>
</reference>
<dbReference type="GO" id="GO:0005840">
    <property type="term" value="C:ribosome"/>
    <property type="evidence" value="ECO:0007669"/>
    <property type="project" value="UniProtKB-KW"/>
</dbReference>
<organism evidence="1 2">
    <name type="scientific">Candidatus Competibacter denitrificans Run_A_D11</name>
    <dbReference type="NCBI Taxonomy" id="1400863"/>
    <lineage>
        <taxon>Bacteria</taxon>
        <taxon>Pseudomonadati</taxon>
        <taxon>Pseudomonadota</taxon>
        <taxon>Gammaproteobacteria</taxon>
        <taxon>Candidatus Competibacteraceae</taxon>
        <taxon>Candidatus Competibacter</taxon>
    </lineage>
</organism>
<dbReference type="Proteomes" id="UP000035760">
    <property type="component" value="Unassembled WGS sequence"/>
</dbReference>
<reference evidence="1" key="2">
    <citation type="submission" date="2014-03" db="EMBL/GenBank/DDBJ databases">
        <title>Candidatus Competibacter-lineage genomes retrieved from metagenomes reveal functional metabolic diversity.</title>
        <authorList>
            <person name="McIlroy S.J."/>
            <person name="Albertsen M."/>
            <person name="Andresen E.K."/>
            <person name="Saunders A.M."/>
            <person name="Kristiansen R."/>
            <person name="Stokholm-Bjerregaard M."/>
            <person name="Nielsen K.L."/>
            <person name="Nielsen P.H."/>
        </authorList>
    </citation>
    <scope>NUCLEOTIDE SEQUENCE</scope>
    <source>
        <strain evidence="1">Run_A_D11</strain>
    </source>
</reference>
<dbReference type="AlphaFoldDB" id="W6MDV2"/>
<accession>W6MDV2</accession>
<dbReference type="STRING" id="1400863.BN873_510004"/>
<protein>
    <submittedName>
        <fullName evidence="1">Sigma 54 modulation protein/ribosomal protein S30EA</fullName>
    </submittedName>
</protein>
<evidence type="ECO:0000313" key="1">
    <source>
        <dbReference type="EMBL" id="CDI03508.1"/>
    </source>
</evidence>
<dbReference type="InterPro" id="IPR003489">
    <property type="entry name" value="RHF/RaiA"/>
</dbReference>
<dbReference type="EMBL" id="CBTJ020000060">
    <property type="protein sequence ID" value="CDI03508.1"/>
    <property type="molecule type" value="Genomic_DNA"/>
</dbReference>
<evidence type="ECO:0000313" key="2">
    <source>
        <dbReference type="Proteomes" id="UP000035760"/>
    </source>
</evidence>
<sequence>MNIHIRASGIVLTDEVREYVERRLQFAFGWADERLLYVAVRLSDENGPRGGEDKRCRIQINFAGAPNLVVDDTEADLYVAIDRAADRAGRSVARRLERQRDYRQHLSPLTTATLTNNLNLH</sequence>
<dbReference type="RefSeq" id="WP_048674286.1">
    <property type="nucleotide sequence ID" value="NZ_CBTJ020000060.1"/>
</dbReference>
<dbReference type="SUPFAM" id="SSF69754">
    <property type="entry name" value="Ribosome binding protein Y (YfiA homologue)"/>
    <property type="match status" value="1"/>
</dbReference>
<comment type="caution">
    <text evidence="1">The sequence shown here is derived from an EMBL/GenBank/DDBJ whole genome shotgun (WGS) entry which is preliminary data.</text>
</comment>
<dbReference type="Gene3D" id="3.30.160.100">
    <property type="entry name" value="Ribosome hibernation promotion factor-like"/>
    <property type="match status" value="1"/>
</dbReference>
<keyword evidence="2" id="KW-1185">Reference proteome</keyword>
<gene>
    <name evidence="1" type="ORF">BN873_510004</name>
</gene>
<dbReference type="OrthoDB" id="121633at2"/>
<name>W6MDV2_9GAMM</name>
<proteinExistence type="predicted"/>
<dbReference type="InterPro" id="IPR036567">
    <property type="entry name" value="RHF-like"/>
</dbReference>
<dbReference type="Pfam" id="PF02482">
    <property type="entry name" value="Ribosomal_S30AE"/>
    <property type="match status" value="1"/>
</dbReference>